<sequence>MPAPRQALSTVTPPTARPSPQNSRSPTRATAGTSRTGSGTAGRIENRQIGVILAYTTPAGRTLLDRRLHLPEHTWPAEAAARGGRPAPEPLPRRAGRHVPALVCLGSGSHR</sequence>
<keyword evidence="3" id="KW-1185">Reference proteome</keyword>
<evidence type="ECO:0000313" key="2">
    <source>
        <dbReference type="EMBL" id="MFD1938277.1"/>
    </source>
</evidence>
<gene>
    <name evidence="2" type="ORF">ACFSKW_43050</name>
</gene>
<feature type="compositionally biased region" description="Polar residues" evidence="1">
    <location>
        <begin position="7"/>
        <end position="22"/>
    </location>
</feature>
<organism evidence="2 3">
    <name type="scientific">Nonomuraea mangrovi</name>
    <dbReference type="NCBI Taxonomy" id="2316207"/>
    <lineage>
        <taxon>Bacteria</taxon>
        <taxon>Bacillati</taxon>
        <taxon>Actinomycetota</taxon>
        <taxon>Actinomycetes</taxon>
        <taxon>Streptosporangiales</taxon>
        <taxon>Streptosporangiaceae</taxon>
        <taxon>Nonomuraea</taxon>
    </lineage>
</organism>
<dbReference type="RefSeq" id="WP_379580177.1">
    <property type="nucleotide sequence ID" value="NZ_JBHUFV010000061.1"/>
</dbReference>
<name>A0ABW4TB97_9ACTN</name>
<feature type="compositionally biased region" description="Low complexity" evidence="1">
    <location>
        <begin position="23"/>
        <end position="43"/>
    </location>
</feature>
<reference evidence="3" key="1">
    <citation type="journal article" date="2019" name="Int. J. Syst. Evol. Microbiol.">
        <title>The Global Catalogue of Microorganisms (GCM) 10K type strain sequencing project: providing services to taxonomists for standard genome sequencing and annotation.</title>
        <authorList>
            <consortium name="The Broad Institute Genomics Platform"/>
            <consortium name="The Broad Institute Genome Sequencing Center for Infectious Disease"/>
            <person name="Wu L."/>
            <person name="Ma J."/>
        </authorList>
    </citation>
    <scope>NUCLEOTIDE SEQUENCE [LARGE SCALE GENOMIC DNA]</scope>
    <source>
        <strain evidence="3">ICMP 6774ER</strain>
    </source>
</reference>
<feature type="region of interest" description="Disordered" evidence="1">
    <location>
        <begin position="1"/>
        <end position="47"/>
    </location>
</feature>
<comment type="caution">
    <text evidence="2">The sequence shown here is derived from an EMBL/GenBank/DDBJ whole genome shotgun (WGS) entry which is preliminary data.</text>
</comment>
<evidence type="ECO:0000256" key="1">
    <source>
        <dbReference type="SAM" id="MobiDB-lite"/>
    </source>
</evidence>
<dbReference type="Proteomes" id="UP001597368">
    <property type="component" value="Unassembled WGS sequence"/>
</dbReference>
<protein>
    <recommendedName>
        <fullName evidence="4">Transposase</fullName>
    </recommendedName>
</protein>
<accession>A0ABW4TB97</accession>
<evidence type="ECO:0000313" key="3">
    <source>
        <dbReference type="Proteomes" id="UP001597368"/>
    </source>
</evidence>
<feature type="region of interest" description="Disordered" evidence="1">
    <location>
        <begin position="74"/>
        <end position="96"/>
    </location>
</feature>
<feature type="compositionally biased region" description="Low complexity" evidence="1">
    <location>
        <begin position="76"/>
        <end position="86"/>
    </location>
</feature>
<proteinExistence type="predicted"/>
<dbReference type="EMBL" id="JBHUFV010000061">
    <property type="protein sequence ID" value="MFD1938277.1"/>
    <property type="molecule type" value="Genomic_DNA"/>
</dbReference>
<evidence type="ECO:0008006" key="4">
    <source>
        <dbReference type="Google" id="ProtNLM"/>
    </source>
</evidence>